<evidence type="ECO:0000313" key="2">
    <source>
        <dbReference type="EMBL" id="MBA9007540.1"/>
    </source>
</evidence>
<proteinExistence type="predicted"/>
<dbReference type="AlphaFoldDB" id="A0A7W3N4V3"/>
<gene>
    <name evidence="2" type="ORF">HNR21_006422</name>
</gene>
<comment type="caution">
    <text evidence="2">The sequence shown here is derived from an EMBL/GenBank/DDBJ whole genome shotgun (WGS) entry which is preliminary data.</text>
</comment>
<dbReference type="EMBL" id="JACJII010000001">
    <property type="protein sequence ID" value="MBA9007540.1"/>
    <property type="molecule type" value="Genomic_DNA"/>
</dbReference>
<evidence type="ECO:0000313" key="3">
    <source>
        <dbReference type="Proteomes" id="UP000539313"/>
    </source>
</evidence>
<accession>A0A7W3N4V3</accession>
<organism evidence="2 3">
    <name type="scientific">Thermomonospora cellulosilytica</name>
    <dbReference type="NCBI Taxonomy" id="1411118"/>
    <lineage>
        <taxon>Bacteria</taxon>
        <taxon>Bacillati</taxon>
        <taxon>Actinomycetota</taxon>
        <taxon>Actinomycetes</taxon>
        <taxon>Streptosporangiales</taxon>
        <taxon>Thermomonosporaceae</taxon>
        <taxon>Thermomonospora</taxon>
    </lineage>
</organism>
<dbReference type="RefSeq" id="WP_182708077.1">
    <property type="nucleotide sequence ID" value="NZ_JACJII010000001.1"/>
</dbReference>
<feature type="region of interest" description="Disordered" evidence="1">
    <location>
        <begin position="1"/>
        <end position="28"/>
    </location>
</feature>
<feature type="compositionally biased region" description="Pro residues" evidence="1">
    <location>
        <begin position="1"/>
        <end position="12"/>
    </location>
</feature>
<evidence type="ECO:0000256" key="1">
    <source>
        <dbReference type="SAM" id="MobiDB-lite"/>
    </source>
</evidence>
<sequence>MSTPEAPPTPLPEDPEPSDRPERPERRRGRLPAAALAVLGVAALVGGATGLGLELTRTPTQSEIKAAGDRELALRWRFLTAGEIFPATVRYGNGAEGKVVPGEKPKTARRVGIAPAEDCAKALDPAPAKLLVQHGCRTVLVATYVDDSLTQVATVGVAVMPGSAQTLAFISALNGQGGPASGQGTGLRAQGFIGTPADRFLDSGRQEFGMRADLSFRYVIFMTAGWGDGRGRVAAAQVPPEFMFAHAVLERLRTRFAEVDDPCGQEGVSC</sequence>
<protein>
    <submittedName>
        <fullName evidence="2">Uncharacterized protein</fullName>
    </submittedName>
</protein>
<dbReference type="Proteomes" id="UP000539313">
    <property type="component" value="Unassembled WGS sequence"/>
</dbReference>
<reference evidence="2 3" key="1">
    <citation type="submission" date="2020-08" db="EMBL/GenBank/DDBJ databases">
        <title>Sequencing the genomes of 1000 actinobacteria strains.</title>
        <authorList>
            <person name="Klenk H.-P."/>
        </authorList>
    </citation>
    <scope>NUCLEOTIDE SEQUENCE [LARGE SCALE GENOMIC DNA]</scope>
    <source>
        <strain evidence="2 3">DSM 45823</strain>
    </source>
</reference>
<name>A0A7W3N4V3_9ACTN</name>
<keyword evidence="3" id="KW-1185">Reference proteome</keyword>